<evidence type="ECO:0000313" key="5">
    <source>
        <dbReference type="Proteomes" id="UP000070612"/>
    </source>
</evidence>
<dbReference type="EMBL" id="LGTW01000026">
    <property type="protein sequence ID" value="KWX20576.1"/>
    <property type="molecule type" value="Genomic_DNA"/>
</dbReference>
<dbReference type="PATRIC" id="fig|59750.3.peg.3830"/>
<dbReference type="InterPro" id="IPR042070">
    <property type="entry name" value="PucR_C-HTH_sf"/>
</dbReference>
<dbReference type="PANTHER" id="PTHR33744:SF1">
    <property type="entry name" value="DNA-BINDING TRANSCRIPTIONAL ACTIVATOR ADER"/>
    <property type="match status" value="1"/>
</dbReference>
<dbReference type="EMBL" id="LQQA01000015">
    <property type="protein sequence ID" value="ORX14467.1"/>
    <property type="molecule type" value="Genomic_DNA"/>
</dbReference>
<protein>
    <submittedName>
        <fullName evidence="3">PucR family transcriptional regulator</fullName>
    </submittedName>
</protein>
<dbReference type="Proteomes" id="UP000193964">
    <property type="component" value="Unassembled WGS sequence"/>
</dbReference>
<organism evidence="3 5">
    <name type="scientific">Mycolicibacterium wolinskyi</name>
    <dbReference type="NCBI Taxonomy" id="59750"/>
    <lineage>
        <taxon>Bacteria</taxon>
        <taxon>Bacillati</taxon>
        <taxon>Actinomycetota</taxon>
        <taxon>Actinomycetes</taxon>
        <taxon>Mycobacteriales</taxon>
        <taxon>Mycobacteriaceae</taxon>
        <taxon>Mycolicibacterium</taxon>
    </lineage>
</organism>
<feature type="domain" description="Purine catabolism PurC-like" evidence="1">
    <location>
        <begin position="8"/>
        <end position="125"/>
    </location>
</feature>
<sequence>MAITARDLAQVESLGLSLVAGTRAADREISWAHAIELADPTPYLAGGELVMTTGINIGADAAAQAEYVARLAAAGTAALAVDTGTTFTDVPAGVRAAGEQAGIPVLKVPASTPFIAIARVVIDALKADELRSVQQVVDHQEVLARATLRGGIPSVVSALADCLSATVVVVDTDNTVLAAAGAEQERLIGVLTESVPPGRRHGGYVTADDDAFVTIQNLRAAQPVRGQLAVRSAGPMTNSDRLLVAHAVSLISIAIEKPARVSDAEQLLRTAVTRELLCGSGSVDSAVLRYFGFEPDSDVVVAVFNSVGPVLDAEQALGRLLSSFLMAPIGDELVIVLPADGSRRRFLNIISDDELPPGGGASLPVRISDVTVALEQARLAARSGSGFTEFGELGAYGVLLGGRSSAELRVLATPVEPLVGDELVDTLEAFLRRNGQVEAAALDLGVHRHTLRNRLRRISEVLGDDLESADSRAQLWLALKARRLLASRRSG</sequence>
<dbReference type="InterPro" id="IPR012914">
    <property type="entry name" value="PucR_dom"/>
</dbReference>
<dbReference type="Pfam" id="PF07905">
    <property type="entry name" value="PucR"/>
    <property type="match status" value="1"/>
</dbReference>
<keyword evidence="5" id="KW-1185">Reference proteome</keyword>
<dbReference type="RefSeq" id="WP_067856508.1">
    <property type="nucleotide sequence ID" value="NZ_JACKUA010000026.1"/>
</dbReference>
<gene>
    <name evidence="3" type="ORF">AFM11_29690</name>
    <name evidence="4" type="ORF">AWC31_25030</name>
</gene>
<dbReference type="STRING" id="59750.AWC31_25030"/>
<dbReference type="Proteomes" id="UP000070612">
    <property type="component" value="Unassembled WGS sequence"/>
</dbReference>
<reference evidence="4 6" key="2">
    <citation type="submission" date="2016-01" db="EMBL/GenBank/DDBJ databases">
        <title>The new phylogeny of the genus Mycobacterium.</title>
        <authorList>
            <person name="Tarcisio F."/>
            <person name="Conor M."/>
            <person name="Antonella G."/>
            <person name="Elisabetta G."/>
            <person name="Giulia F.S."/>
            <person name="Sara T."/>
            <person name="Anna F."/>
            <person name="Clotilde B."/>
            <person name="Roberto B."/>
            <person name="Veronica D.S."/>
            <person name="Fabio R."/>
            <person name="Monica P."/>
            <person name="Olivier J."/>
            <person name="Enrico T."/>
            <person name="Nicola S."/>
        </authorList>
    </citation>
    <scope>NUCLEOTIDE SEQUENCE [LARGE SCALE GENOMIC DNA]</scope>
    <source>
        <strain evidence="4 6">ATCC 700010</strain>
    </source>
</reference>
<dbReference type="PANTHER" id="PTHR33744">
    <property type="entry name" value="CARBOHYDRATE DIACID REGULATOR"/>
    <property type="match status" value="1"/>
</dbReference>
<comment type="caution">
    <text evidence="3">The sequence shown here is derived from an EMBL/GenBank/DDBJ whole genome shotgun (WGS) entry which is preliminary data.</text>
</comment>
<evidence type="ECO:0000313" key="6">
    <source>
        <dbReference type="Proteomes" id="UP000193964"/>
    </source>
</evidence>
<dbReference type="InterPro" id="IPR025736">
    <property type="entry name" value="PucR_C-HTH_dom"/>
</dbReference>
<dbReference type="AlphaFoldDB" id="A0A132PE10"/>
<dbReference type="Gene3D" id="1.10.10.2840">
    <property type="entry name" value="PucR C-terminal helix-turn-helix domain"/>
    <property type="match status" value="1"/>
</dbReference>
<reference evidence="3 5" key="1">
    <citation type="submission" date="2015-07" db="EMBL/GenBank/DDBJ databases">
        <title>A draft genome sequence of Mycobacterium wolinskyi.</title>
        <authorList>
            <person name="de Man T.J."/>
            <person name="Perry K.A."/>
            <person name="Coulliette A.D."/>
            <person name="Jensen B."/>
            <person name="Toney N.C."/>
            <person name="Limbago B.M."/>
            <person name="Noble-Wang J."/>
        </authorList>
    </citation>
    <scope>NUCLEOTIDE SEQUENCE [LARGE SCALE GENOMIC DNA]</scope>
    <source>
        <strain evidence="3 5">CDC_01</strain>
    </source>
</reference>
<evidence type="ECO:0000259" key="1">
    <source>
        <dbReference type="Pfam" id="PF07905"/>
    </source>
</evidence>
<evidence type="ECO:0000313" key="3">
    <source>
        <dbReference type="EMBL" id="KWX20576.1"/>
    </source>
</evidence>
<evidence type="ECO:0000313" key="4">
    <source>
        <dbReference type="EMBL" id="ORX14467.1"/>
    </source>
</evidence>
<evidence type="ECO:0000259" key="2">
    <source>
        <dbReference type="Pfam" id="PF13556"/>
    </source>
</evidence>
<accession>A0A132PE10</accession>
<name>A0A132PE10_9MYCO</name>
<dbReference type="InterPro" id="IPR051448">
    <property type="entry name" value="CdaR-like_regulators"/>
</dbReference>
<dbReference type="OrthoDB" id="8450798at2"/>
<feature type="domain" description="PucR C-terminal helix-turn-helix" evidence="2">
    <location>
        <begin position="423"/>
        <end position="481"/>
    </location>
</feature>
<proteinExistence type="predicted"/>
<dbReference type="Pfam" id="PF13556">
    <property type="entry name" value="HTH_30"/>
    <property type="match status" value="1"/>
</dbReference>